<reference evidence="2 3" key="1">
    <citation type="journal article" date="2021" name="BMC Biol.">
        <title>Horizontally acquired antibacterial genes associated with adaptive radiation of ladybird beetles.</title>
        <authorList>
            <person name="Li H.S."/>
            <person name="Tang X.F."/>
            <person name="Huang Y.H."/>
            <person name="Xu Z.Y."/>
            <person name="Chen M.L."/>
            <person name="Du X.Y."/>
            <person name="Qiu B.Y."/>
            <person name="Chen P.T."/>
            <person name="Zhang W."/>
            <person name="Slipinski A."/>
            <person name="Escalona H.E."/>
            <person name="Waterhouse R.M."/>
            <person name="Zwick A."/>
            <person name="Pang H."/>
        </authorList>
    </citation>
    <scope>NUCLEOTIDE SEQUENCE [LARGE SCALE GENOMIC DNA]</scope>
    <source>
        <strain evidence="2">SYSU2018</strain>
    </source>
</reference>
<feature type="compositionally biased region" description="Polar residues" evidence="1">
    <location>
        <begin position="13"/>
        <end position="29"/>
    </location>
</feature>
<feature type="region of interest" description="Disordered" evidence="1">
    <location>
        <begin position="1"/>
        <end position="38"/>
    </location>
</feature>
<feature type="non-terminal residue" evidence="2">
    <location>
        <position position="1"/>
    </location>
</feature>
<gene>
    <name evidence="2" type="ORF">HHI36_008804</name>
</gene>
<proteinExistence type="predicted"/>
<dbReference type="Proteomes" id="UP001516400">
    <property type="component" value="Unassembled WGS sequence"/>
</dbReference>
<evidence type="ECO:0000313" key="3">
    <source>
        <dbReference type="Proteomes" id="UP001516400"/>
    </source>
</evidence>
<evidence type="ECO:0000256" key="1">
    <source>
        <dbReference type="SAM" id="MobiDB-lite"/>
    </source>
</evidence>
<dbReference type="EMBL" id="JABFTP020000021">
    <property type="protein sequence ID" value="KAL3269744.1"/>
    <property type="molecule type" value="Genomic_DNA"/>
</dbReference>
<feature type="region of interest" description="Disordered" evidence="1">
    <location>
        <begin position="86"/>
        <end position="126"/>
    </location>
</feature>
<accession>A0ABD2MTL6</accession>
<comment type="caution">
    <text evidence="2">The sequence shown here is derived from an EMBL/GenBank/DDBJ whole genome shotgun (WGS) entry which is preliminary data.</text>
</comment>
<organism evidence="2 3">
    <name type="scientific">Cryptolaemus montrouzieri</name>
    <dbReference type="NCBI Taxonomy" id="559131"/>
    <lineage>
        <taxon>Eukaryota</taxon>
        <taxon>Metazoa</taxon>
        <taxon>Ecdysozoa</taxon>
        <taxon>Arthropoda</taxon>
        <taxon>Hexapoda</taxon>
        <taxon>Insecta</taxon>
        <taxon>Pterygota</taxon>
        <taxon>Neoptera</taxon>
        <taxon>Endopterygota</taxon>
        <taxon>Coleoptera</taxon>
        <taxon>Polyphaga</taxon>
        <taxon>Cucujiformia</taxon>
        <taxon>Coccinelloidea</taxon>
        <taxon>Coccinellidae</taxon>
        <taxon>Scymninae</taxon>
        <taxon>Scymnini</taxon>
        <taxon>Cryptolaemus</taxon>
    </lineage>
</organism>
<name>A0ABD2MTL6_9CUCU</name>
<sequence>RPNPIETGYGLIPNTSIPEDKTPPTSSSILTLEPPEELEEPTKAAFFVQQPMENMPQYSPALDKEQGNIIANRALLITLPVYQSSSSNVRLSPTPSTSFQSIPVLTNQTENVRTSTTPPSFSPEVI</sequence>
<protein>
    <submittedName>
        <fullName evidence="2">Uncharacterized protein</fullName>
    </submittedName>
</protein>
<dbReference type="AlphaFoldDB" id="A0ABD2MTL6"/>
<evidence type="ECO:0000313" key="2">
    <source>
        <dbReference type="EMBL" id="KAL3269744.1"/>
    </source>
</evidence>
<keyword evidence="3" id="KW-1185">Reference proteome</keyword>
<feature type="compositionally biased region" description="Polar residues" evidence="1">
    <location>
        <begin position="86"/>
        <end position="119"/>
    </location>
</feature>